<accession>K6YUP6</accession>
<feature type="signal peptide" evidence="1">
    <location>
        <begin position="1"/>
        <end position="24"/>
    </location>
</feature>
<proteinExistence type="predicted"/>
<dbReference type="OrthoDB" id="9932525at2"/>
<protein>
    <recommendedName>
        <fullName evidence="4">PepSY domain-containing protein</fullName>
    </recommendedName>
</protein>
<reference evidence="2 3" key="1">
    <citation type="journal article" date="2017" name="Antonie Van Leeuwenhoek">
        <title>Rhizobium rhizosphaerae sp. nov., a novel species isolated from rice rhizosphere.</title>
        <authorList>
            <person name="Zhao J.J."/>
            <person name="Zhang J."/>
            <person name="Zhang R.J."/>
            <person name="Zhang C.W."/>
            <person name="Yin H.Q."/>
            <person name="Zhang X.X."/>
        </authorList>
    </citation>
    <scope>NUCLEOTIDE SEQUENCE [LARGE SCALE GENOMIC DNA]</scope>
    <source>
        <strain evidence="2 3">BSs20135</strain>
    </source>
</reference>
<organism evidence="2 3">
    <name type="scientific">Paraglaciecola arctica BSs20135</name>
    <dbReference type="NCBI Taxonomy" id="493475"/>
    <lineage>
        <taxon>Bacteria</taxon>
        <taxon>Pseudomonadati</taxon>
        <taxon>Pseudomonadota</taxon>
        <taxon>Gammaproteobacteria</taxon>
        <taxon>Alteromonadales</taxon>
        <taxon>Alteromonadaceae</taxon>
        <taxon>Paraglaciecola</taxon>
    </lineage>
</organism>
<dbReference type="EMBL" id="BAEO01000052">
    <property type="protein sequence ID" value="GAC20423.1"/>
    <property type="molecule type" value="Genomic_DNA"/>
</dbReference>
<evidence type="ECO:0000313" key="3">
    <source>
        <dbReference type="Proteomes" id="UP000006327"/>
    </source>
</evidence>
<keyword evidence="1" id="KW-0732">Signal</keyword>
<name>K6YUP6_9ALTE</name>
<dbReference type="RefSeq" id="WP_007622332.1">
    <property type="nucleotide sequence ID" value="NZ_BAEO01000052.1"/>
</dbReference>
<feature type="chain" id="PRO_5003901497" description="PepSY domain-containing protein" evidence="1">
    <location>
        <begin position="25"/>
        <end position="101"/>
    </location>
</feature>
<evidence type="ECO:0008006" key="4">
    <source>
        <dbReference type="Google" id="ProtNLM"/>
    </source>
</evidence>
<evidence type="ECO:0000313" key="2">
    <source>
        <dbReference type="EMBL" id="GAC20423.1"/>
    </source>
</evidence>
<evidence type="ECO:0000256" key="1">
    <source>
        <dbReference type="SAM" id="SignalP"/>
    </source>
</evidence>
<gene>
    <name evidence="2" type="ORF">GARC_3468</name>
</gene>
<comment type="caution">
    <text evidence="2">The sequence shown here is derived from an EMBL/GenBank/DDBJ whole genome shotgun (WGS) entry which is preliminary data.</text>
</comment>
<keyword evidence="3" id="KW-1185">Reference proteome</keyword>
<sequence>MTKLLKPLLIACVLNVIGSSAALAQAELTKDEVKEQVIEACQTEAKKRYGEDSVQYISSKTKWMKAMGGALVKMKVKPEGKRVTKYKCVLQQDQLVKFYKV</sequence>
<dbReference type="AlphaFoldDB" id="K6YUP6"/>
<dbReference type="Proteomes" id="UP000006327">
    <property type="component" value="Unassembled WGS sequence"/>
</dbReference>